<proteinExistence type="predicted"/>
<gene>
    <name evidence="1" type="ORF">ES319_A10G185900v1</name>
</gene>
<keyword evidence="2" id="KW-1185">Reference proteome</keyword>
<dbReference type="Proteomes" id="UP000327439">
    <property type="component" value="Chromosome A10"/>
</dbReference>
<sequence length="70" mass="7949">MNIQPLCRLLGPLDTDYVCRRGGRPIQTEAMVQKLAMLVQAVSGEPTFGRWTCRRSKWEGKWLGPLLGFD</sequence>
<dbReference type="AlphaFoldDB" id="A0A5J5U5N1"/>
<accession>A0A5J5U5N1</accession>
<reference evidence="2" key="1">
    <citation type="journal article" date="2020" name="Nat. Genet.">
        <title>Genomic diversifications of five Gossypium allopolyploid species and their impact on cotton improvement.</title>
        <authorList>
            <person name="Chen Z.J."/>
            <person name="Sreedasyam A."/>
            <person name="Ando A."/>
            <person name="Song Q."/>
            <person name="De Santiago L.M."/>
            <person name="Hulse-Kemp A.M."/>
            <person name="Ding M."/>
            <person name="Ye W."/>
            <person name="Kirkbride R.C."/>
            <person name="Jenkins J."/>
            <person name="Plott C."/>
            <person name="Lovell J."/>
            <person name="Lin Y.M."/>
            <person name="Vaughn R."/>
            <person name="Liu B."/>
            <person name="Simpson S."/>
            <person name="Scheffler B.E."/>
            <person name="Wen L."/>
            <person name="Saski C.A."/>
            <person name="Grover C.E."/>
            <person name="Hu G."/>
            <person name="Conover J.L."/>
            <person name="Carlson J.W."/>
            <person name="Shu S."/>
            <person name="Boston L.B."/>
            <person name="Williams M."/>
            <person name="Peterson D.G."/>
            <person name="McGee K."/>
            <person name="Jones D.C."/>
            <person name="Wendel J.F."/>
            <person name="Stelly D.M."/>
            <person name="Grimwood J."/>
            <person name="Schmutz J."/>
        </authorList>
    </citation>
    <scope>NUCLEOTIDE SEQUENCE [LARGE SCALE GENOMIC DNA]</scope>
    <source>
        <strain evidence="2">cv. 3-79</strain>
    </source>
</reference>
<organism evidence="1 2">
    <name type="scientific">Gossypium barbadense</name>
    <name type="common">Sea Island cotton</name>
    <name type="synonym">Hibiscus barbadensis</name>
    <dbReference type="NCBI Taxonomy" id="3634"/>
    <lineage>
        <taxon>Eukaryota</taxon>
        <taxon>Viridiplantae</taxon>
        <taxon>Streptophyta</taxon>
        <taxon>Embryophyta</taxon>
        <taxon>Tracheophyta</taxon>
        <taxon>Spermatophyta</taxon>
        <taxon>Magnoliopsida</taxon>
        <taxon>eudicotyledons</taxon>
        <taxon>Gunneridae</taxon>
        <taxon>Pentapetalae</taxon>
        <taxon>rosids</taxon>
        <taxon>malvids</taxon>
        <taxon>Malvales</taxon>
        <taxon>Malvaceae</taxon>
        <taxon>Malvoideae</taxon>
        <taxon>Gossypium</taxon>
    </lineage>
</organism>
<evidence type="ECO:0000313" key="2">
    <source>
        <dbReference type="Proteomes" id="UP000327439"/>
    </source>
</evidence>
<protein>
    <submittedName>
        <fullName evidence="1">Uncharacterized protein</fullName>
    </submittedName>
</protein>
<evidence type="ECO:0000313" key="1">
    <source>
        <dbReference type="EMBL" id="KAB2062976.1"/>
    </source>
</evidence>
<name>A0A5J5U5N1_GOSBA</name>
<dbReference type="EMBL" id="CM018211">
    <property type="protein sequence ID" value="KAB2062976.1"/>
    <property type="molecule type" value="Genomic_DNA"/>
</dbReference>